<dbReference type="CDD" id="cd04301">
    <property type="entry name" value="NAT_SF"/>
    <property type="match status" value="1"/>
</dbReference>
<gene>
    <name evidence="2" type="ORF">SDC9_140375</name>
</gene>
<comment type="caution">
    <text evidence="2">The sequence shown here is derived from an EMBL/GenBank/DDBJ whole genome shotgun (WGS) entry which is preliminary data.</text>
</comment>
<name>A0A645DVB7_9ZZZZ</name>
<accession>A0A645DVB7</accession>
<proteinExistence type="predicted"/>
<evidence type="ECO:0000259" key="1">
    <source>
        <dbReference type="PROSITE" id="PS51186"/>
    </source>
</evidence>
<organism evidence="2">
    <name type="scientific">bioreactor metagenome</name>
    <dbReference type="NCBI Taxonomy" id="1076179"/>
    <lineage>
        <taxon>unclassified sequences</taxon>
        <taxon>metagenomes</taxon>
        <taxon>ecological metagenomes</taxon>
    </lineage>
</organism>
<sequence length="307" mass="35755">MERVWSKDLKEYDLKDGYSIEKAQWEEFSVYFAVYEIFKVNVWFRQSFDAYCSVLKDCDICFWIKKDNCRIGGVLLDLNYMNCLFLQPPHNEYDLIIGKLKKLLLSCSDNSEPIYVGTVKPDKVKYYQRAGFKIGESRRCMIRPTEEFHITWDCDYEIVSVTEDKKGDIVKLFTEAFSNESKDGTSFEKESESAEFYFAKNPKNTLVNKASTLIYEKKTNELVGACLISIWEEWPNVYDIAVKPSFQKRGLAKNMLKRALTVLKEGYPTLRLFVTLGNDAEMLYHQMGFLAGTETTEMILPVRESHK</sequence>
<dbReference type="Gene3D" id="3.40.630.30">
    <property type="match status" value="1"/>
</dbReference>
<reference evidence="2" key="1">
    <citation type="submission" date="2019-08" db="EMBL/GenBank/DDBJ databases">
        <authorList>
            <person name="Kucharzyk K."/>
            <person name="Murdoch R.W."/>
            <person name="Higgins S."/>
            <person name="Loffler F."/>
        </authorList>
    </citation>
    <scope>NUCLEOTIDE SEQUENCE</scope>
</reference>
<dbReference type="InterPro" id="IPR000182">
    <property type="entry name" value="GNAT_dom"/>
</dbReference>
<dbReference type="GO" id="GO:0016747">
    <property type="term" value="F:acyltransferase activity, transferring groups other than amino-acyl groups"/>
    <property type="evidence" value="ECO:0007669"/>
    <property type="project" value="InterPro"/>
</dbReference>
<dbReference type="PROSITE" id="PS51186">
    <property type="entry name" value="GNAT"/>
    <property type="match status" value="1"/>
</dbReference>
<dbReference type="Pfam" id="PF00583">
    <property type="entry name" value="Acetyltransf_1"/>
    <property type="match status" value="1"/>
</dbReference>
<feature type="domain" description="N-acetyltransferase" evidence="1">
    <location>
        <begin position="156"/>
        <end position="307"/>
    </location>
</feature>
<protein>
    <recommendedName>
        <fullName evidence="1">N-acetyltransferase domain-containing protein</fullName>
    </recommendedName>
</protein>
<evidence type="ECO:0000313" key="2">
    <source>
        <dbReference type="EMBL" id="MPM93239.1"/>
    </source>
</evidence>
<dbReference type="EMBL" id="VSSQ01040077">
    <property type="protein sequence ID" value="MPM93239.1"/>
    <property type="molecule type" value="Genomic_DNA"/>
</dbReference>
<dbReference type="AlphaFoldDB" id="A0A645DVB7"/>
<dbReference type="InterPro" id="IPR016181">
    <property type="entry name" value="Acyl_CoA_acyltransferase"/>
</dbReference>
<dbReference type="SUPFAM" id="SSF55729">
    <property type="entry name" value="Acyl-CoA N-acyltransferases (Nat)"/>
    <property type="match status" value="1"/>
</dbReference>